<dbReference type="AlphaFoldDB" id="A0A843ADL9"/>
<accession>A0A843ADL9</accession>
<feature type="region of interest" description="Disordered" evidence="1">
    <location>
        <begin position="1"/>
        <end position="23"/>
    </location>
</feature>
<organism evidence="2 3">
    <name type="scientific">Methanobrevibacter arboriphilus</name>
    <dbReference type="NCBI Taxonomy" id="39441"/>
    <lineage>
        <taxon>Archaea</taxon>
        <taxon>Methanobacteriati</taxon>
        <taxon>Methanobacteriota</taxon>
        <taxon>Methanomada group</taxon>
        <taxon>Methanobacteria</taxon>
        <taxon>Methanobacteriales</taxon>
        <taxon>Methanobacteriaceae</taxon>
        <taxon>Methanobrevibacter</taxon>
    </lineage>
</organism>
<comment type="caution">
    <text evidence="2">The sequence shown here is derived from an EMBL/GenBank/DDBJ whole genome shotgun (WGS) entry which is preliminary data.</text>
</comment>
<reference evidence="2" key="1">
    <citation type="submission" date="2020-10" db="EMBL/GenBank/DDBJ databases">
        <title>Dehalococcoides mccartyi of a TCE/Cr reducing biochatode.</title>
        <authorList>
            <person name="Matturro B."/>
        </authorList>
    </citation>
    <scope>NUCLEOTIDE SEQUENCE</scope>
    <source>
        <strain evidence="2">Bin4</strain>
    </source>
</reference>
<proteinExistence type="predicted"/>
<dbReference type="Proteomes" id="UP000658733">
    <property type="component" value="Unassembled WGS sequence"/>
</dbReference>
<feature type="compositionally biased region" description="Polar residues" evidence="1">
    <location>
        <begin position="35"/>
        <end position="44"/>
    </location>
</feature>
<dbReference type="EMBL" id="JADIIN010000043">
    <property type="protein sequence ID" value="MBF4468804.1"/>
    <property type="molecule type" value="Genomic_DNA"/>
</dbReference>
<feature type="region of interest" description="Disordered" evidence="1">
    <location>
        <begin position="33"/>
        <end position="52"/>
    </location>
</feature>
<gene>
    <name evidence="2" type="ORF">ISP01_05300</name>
</gene>
<evidence type="ECO:0000256" key="1">
    <source>
        <dbReference type="SAM" id="MobiDB-lite"/>
    </source>
</evidence>
<dbReference type="RefSeq" id="WP_278522845.1">
    <property type="nucleotide sequence ID" value="NZ_JADIIN010000043.1"/>
</dbReference>
<sequence>MTHHDRKQNTKNMDTTRGRKRQKILLLPTIHPNRRTNQNRQILQINGKEKKR</sequence>
<evidence type="ECO:0000313" key="2">
    <source>
        <dbReference type="EMBL" id="MBF4468804.1"/>
    </source>
</evidence>
<protein>
    <submittedName>
        <fullName evidence="2">Uncharacterized protein</fullName>
    </submittedName>
</protein>
<name>A0A843ADL9_METAZ</name>
<evidence type="ECO:0000313" key="3">
    <source>
        <dbReference type="Proteomes" id="UP000658733"/>
    </source>
</evidence>